<proteinExistence type="predicted"/>
<dbReference type="InterPro" id="IPR025983">
    <property type="entry name" value="Cys_rich_CPCC"/>
</dbReference>
<gene>
    <name evidence="2" type="ORF">BN1012_Phect244</name>
</gene>
<evidence type="ECO:0000259" key="1">
    <source>
        <dbReference type="Pfam" id="PF14206"/>
    </source>
</evidence>
<dbReference type="KEGG" id="pect:BN1012_Phect244"/>
<feature type="domain" description="Cysteine-rich CPCC" evidence="1">
    <location>
        <begin position="2"/>
        <end position="70"/>
    </location>
</feature>
<dbReference type="HOGENOM" id="CLU_161873_0_0_5"/>
<sequence>MFPCVCCGYLVNDEPPGSHNICPICGWEDDISQLRFPELAGGANKLSLLDAQSQMDGLDVSNKARALDVRREVGWRLIDLELDDIERPVSGNDYGVSYPEGERSLYYWADEYWRRTRN</sequence>
<name>X5M670_9HYPH</name>
<dbReference type="Pfam" id="PF14206">
    <property type="entry name" value="Cys_rich_CPCC"/>
    <property type="match status" value="1"/>
</dbReference>
<dbReference type="EMBL" id="HG966617">
    <property type="protein sequence ID" value="CDO58458.1"/>
    <property type="molecule type" value="Genomic_DNA"/>
</dbReference>
<dbReference type="RefSeq" id="WP_043949404.1">
    <property type="nucleotide sequence ID" value="NZ_HG966617.1"/>
</dbReference>
<organism evidence="2 3">
    <name type="scientific">Candidatus Phaeomarinibacter ectocarpi</name>
    <dbReference type="NCBI Taxonomy" id="1458461"/>
    <lineage>
        <taxon>Bacteria</taxon>
        <taxon>Pseudomonadati</taxon>
        <taxon>Pseudomonadota</taxon>
        <taxon>Alphaproteobacteria</taxon>
        <taxon>Hyphomicrobiales</taxon>
        <taxon>Parvibaculaceae</taxon>
        <taxon>Candidatus Phaeomarinibacter</taxon>
    </lineage>
</organism>
<dbReference type="OrthoDB" id="1456570at2"/>
<dbReference type="Proteomes" id="UP000032160">
    <property type="component" value="Chromosome I"/>
</dbReference>
<accession>X5M670</accession>
<protein>
    <recommendedName>
        <fullName evidence="1">Cysteine-rich CPCC domain-containing protein</fullName>
    </recommendedName>
</protein>
<evidence type="ECO:0000313" key="2">
    <source>
        <dbReference type="EMBL" id="CDO58458.1"/>
    </source>
</evidence>
<reference evidence="2 3" key="1">
    <citation type="journal article" date="2014" name="Front. Genet.">
        <title>Genome and metabolic network of "Candidatus Phaeomarinobacter ectocarpi" Ec32, a new candidate genus of Alphaproteobacteria frequently associated with brown algae.</title>
        <authorList>
            <person name="Dittami S.M."/>
            <person name="Barbeyron T."/>
            <person name="Boyen C."/>
            <person name="Cambefort J."/>
            <person name="Collet G."/>
            <person name="Delage L."/>
            <person name="Gobet A."/>
            <person name="Groisillier A."/>
            <person name="Leblanc C."/>
            <person name="Michel G."/>
            <person name="Scornet D."/>
            <person name="Siegel A."/>
            <person name="Tapia J.E."/>
            <person name="Tonon T."/>
        </authorList>
    </citation>
    <scope>NUCLEOTIDE SEQUENCE [LARGE SCALE GENOMIC DNA]</scope>
    <source>
        <strain evidence="2 3">Ec32</strain>
    </source>
</reference>
<dbReference type="AlphaFoldDB" id="X5M670"/>
<keyword evidence="3" id="KW-1185">Reference proteome</keyword>
<evidence type="ECO:0000313" key="3">
    <source>
        <dbReference type="Proteomes" id="UP000032160"/>
    </source>
</evidence>